<protein>
    <submittedName>
        <fullName evidence="2">Uncharacterized protein</fullName>
    </submittedName>
</protein>
<keyword evidence="3" id="KW-1185">Reference proteome</keyword>
<accession>A0ABQ5CEI5</accession>
<feature type="region of interest" description="Disordered" evidence="1">
    <location>
        <begin position="269"/>
        <end position="297"/>
    </location>
</feature>
<reference evidence="2" key="2">
    <citation type="submission" date="2022-01" db="EMBL/GenBank/DDBJ databases">
        <authorList>
            <person name="Yamashiro T."/>
            <person name="Shiraishi A."/>
            <person name="Satake H."/>
            <person name="Nakayama K."/>
        </authorList>
    </citation>
    <scope>NUCLEOTIDE SEQUENCE</scope>
</reference>
<evidence type="ECO:0000256" key="1">
    <source>
        <dbReference type="SAM" id="MobiDB-lite"/>
    </source>
</evidence>
<evidence type="ECO:0000313" key="2">
    <source>
        <dbReference type="EMBL" id="GJT25039.1"/>
    </source>
</evidence>
<dbReference type="Proteomes" id="UP001151760">
    <property type="component" value="Unassembled WGS sequence"/>
</dbReference>
<feature type="region of interest" description="Disordered" evidence="1">
    <location>
        <begin position="112"/>
        <end position="144"/>
    </location>
</feature>
<organism evidence="2 3">
    <name type="scientific">Tanacetum coccineum</name>
    <dbReference type="NCBI Taxonomy" id="301880"/>
    <lineage>
        <taxon>Eukaryota</taxon>
        <taxon>Viridiplantae</taxon>
        <taxon>Streptophyta</taxon>
        <taxon>Embryophyta</taxon>
        <taxon>Tracheophyta</taxon>
        <taxon>Spermatophyta</taxon>
        <taxon>Magnoliopsida</taxon>
        <taxon>eudicotyledons</taxon>
        <taxon>Gunneridae</taxon>
        <taxon>Pentapetalae</taxon>
        <taxon>asterids</taxon>
        <taxon>campanulids</taxon>
        <taxon>Asterales</taxon>
        <taxon>Asteraceae</taxon>
        <taxon>Asteroideae</taxon>
        <taxon>Anthemideae</taxon>
        <taxon>Anthemidinae</taxon>
        <taxon>Tanacetum</taxon>
    </lineage>
</organism>
<feature type="compositionally biased region" description="Polar residues" evidence="1">
    <location>
        <begin position="272"/>
        <end position="297"/>
    </location>
</feature>
<proteinExistence type="predicted"/>
<feature type="compositionally biased region" description="Basic and acidic residues" evidence="1">
    <location>
        <begin position="112"/>
        <end position="139"/>
    </location>
</feature>
<name>A0ABQ5CEI5_9ASTR</name>
<gene>
    <name evidence="2" type="ORF">Tco_0894976</name>
</gene>
<dbReference type="EMBL" id="BQNB010014183">
    <property type="protein sequence ID" value="GJT25039.1"/>
    <property type="molecule type" value="Genomic_DNA"/>
</dbReference>
<evidence type="ECO:0000313" key="3">
    <source>
        <dbReference type="Proteomes" id="UP001151760"/>
    </source>
</evidence>
<sequence length="378" mass="42419">MKFESTNSNSTTIDEDTSSKAMLAIDGVATYKRGLTTIEEQLITYRKNEVVFSEEVVVLKREVACKDYEKNILKSEFEKVNAFPPPHPLIYNRPKKLDLSYSSLDEFKEPEFKGYGSEDSKKESNVVCDKKSDDSKENSDNSLAQCKYHQREGVVYGNTYKRVNYNYTTNRNHLNAQRNMVPRAVLMKTGVKTFNTARTVNTAHPKSIGKPQQDDTGFVASGCLRHMTGNIAYLSDFKEFDRGYVTFEGEANDVGNEAAHKELGDKMERAATTASSLEAEQDSGAQTRFETTSNSPMNHLSQELTHLEVGRTQTAALCIIEDGVQGITATIDRKLKVLVTEASIRRHLKLEDSKGLKTLPTTEIFEQLALMGSRNMVF</sequence>
<comment type="caution">
    <text evidence="2">The sequence shown here is derived from an EMBL/GenBank/DDBJ whole genome shotgun (WGS) entry which is preliminary data.</text>
</comment>
<reference evidence="2" key="1">
    <citation type="journal article" date="2022" name="Int. J. Mol. Sci.">
        <title>Draft Genome of Tanacetum Coccineum: Genomic Comparison of Closely Related Tanacetum-Family Plants.</title>
        <authorList>
            <person name="Yamashiro T."/>
            <person name="Shiraishi A."/>
            <person name="Nakayama K."/>
            <person name="Satake H."/>
        </authorList>
    </citation>
    <scope>NUCLEOTIDE SEQUENCE</scope>
</reference>